<gene>
    <name evidence="1" type="ORF">PXEA_LOCUS16296</name>
</gene>
<accession>A0A448WXR7</accession>
<keyword evidence="2" id="KW-1185">Reference proteome</keyword>
<organism evidence="1 2">
    <name type="scientific">Protopolystoma xenopodis</name>
    <dbReference type="NCBI Taxonomy" id="117903"/>
    <lineage>
        <taxon>Eukaryota</taxon>
        <taxon>Metazoa</taxon>
        <taxon>Spiralia</taxon>
        <taxon>Lophotrochozoa</taxon>
        <taxon>Platyhelminthes</taxon>
        <taxon>Monogenea</taxon>
        <taxon>Polyopisthocotylea</taxon>
        <taxon>Polystomatidea</taxon>
        <taxon>Polystomatidae</taxon>
        <taxon>Protopolystoma</taxon>
    </lineage>
</organism>
<proteinExistence type="predicted"/>
<protein>
    <submittedName>
        <fullName evidence="1">Uncharacterized protein</fullName>
    </submittedName>
</protein>
<evidence type="ECO:0000313" key="2">
    <source>
        <dbReference type="Proteomes" id="UP000784294"/>
    </source>
</evidence>
<name>A0A448WXR7_9PLAT</name>
<dbReference type="Proteomes" id="UP000784294">
    <property type="component" value="Unassembled WGS sequence"/>
</dbReference>
<sequence length="70" mass="7940">MIDRSVYGRLYAYSCMEYKLVDKYTGAPLAFSQSGRRCCKLIPSGQCGRICLSGQPLAGQKRRRDEIRFA</sequence>
<dbReference type="AlphaFoldDB" id="A0A448WXR7"/>
<evidence type="ECO:0000313" key="1">
    <source>
        <dbReference type="EMBL" id="VEL22856.1"/>
    </source>
</evidence>
<comment type="caution">
    <text evidence="1">The sequence shown here is derived from an EMBL/GenBank/DDBJ whole genome shotgun (WGS) entry which is preliminary data.</text>
</comment>
<reference evidence="1" key="1">
    <citation type="submission" date="2018-11" db="EMBL/GenBank/DDBJ databases">
        <authorList>
            <consortium name="Pathogen Informatics"/>
        </authorList>
    </citation>
    <scope>NUCLEOTIDE SEQUENCE</scope>
</reference>
<dbReference type="EMBL" id="CAAALY010058716">
    <property type="protein sequence ID" value="VEL22856.1"/>
    <property type="molecule type" value="Genomic_DNA"/>
</dbReference>